<name>A0A9D3UYD3_9ROSI</name>
<evidence type="ECO:0000313" key="1">
    <source>
        <dbReference type="EMBL" id="KAH1064618.1"/>
    </source>
</evidence>
<accession>A0A9D3UYD3</accession>
<keyword evidence="2" id="KW-1185">Reference proteome</keyword>
<sequence>MSSLSWSFSTRKVLTTVKGIEPLKASGIDGFPALFFHKYWHIVGEEVTKFYLEILNRRKEINVINYTSIVLIPKVDSPNCMTQFRPISLCNVVYKIISKTIVNRFRVVLDKCIDEVQRKM</sequence>
<organism evidence="1 2">
    <name type="scientific">Gossypium stocksii</name>
    <dbReference type="NCBI Taxonomy" id="47602"/>
    <lineage>
        <taxon>Eukaryota</taxon>
        <taxon>Viridiplantae</taxon>
        <taxon>Streptophyta</taxon>
        <taxon>Embryophyta</taxon>
        <taxon>Tracheophyta</taxon>
        <taxon>Spermatophyta</taxon>
        <taxon>Magnoliopsida</taxon>
        <taxon>eudicotyledons</taxon>
        <taxon>Gunneridae</taxon>
        <taxon>Pentapetalae</taxon>
        <taxon>rosids</taxon>
        <taxon>malvids</taxon>
        <taxon>Malvales</taxon>
        <taxon>Malvaceae</taxon>
        <taxon>Malvoideae</taxon>
        <taxon>Gossypium</taxon>
    </lineage>
</organism>
<gene>
    <name evidence="1" type="ORF">J1N35_029605</name>
</gene>
<dbReference type="OrthoDB" id="1002463at2759"/>
<dbReference type="AlphaFoldDB" id="A0A9D3UYD3"/>
<dbReference type="PANTHER" id="PTHR46890:SF48">
    <property type="entry name" value="RNA-DIRECTED DNA POLYMERASE"/>
    <property type="match status" value="1"/>
</dbReference>
<dbReference type="Proteomes" id="UP000828251">
    <property type="component" value="Unassembled WGS sequence"/>
</dbReference>
<evidence type="ECO:0000313" key="2">
    <source>
        <dbReference type="Proteomes" id="UP000828251"/>
    </source>
</evidence>
<proteinExistence type="predicted"/>
<protein>
    <recommendedName>
        <fullName evidence="3">Reverse transcriptase domain-containing protein</fullName>
    </recommendedName>
</protein>
<evidence type="ECO:0008006" key="3">
    <source>
        <dbReference type="Google" id="ProtNLM"/>
    </source>
</evidence>
<dbReference type="EMBL" id="JAIQCV010000009">
    <property type="protein sequence ID" value="KAH1064618.1"/>
    <property type="molecule type" value="Genomic_DNA"/>
</dbReference>
<dbReference type="PANTHER" id="PTHR46890">
    <property type="entry name" value="NON-LTR RETROLELEMENT REVERSE TRANSCRIPTASE-LIKE PROTEIN-RELATED"/>
    <property type="match status" value="1"/>
</dbReference>
<comment type="caution">
    <text evidence="1">The sequence shown here is derived from an EMBL/GenBank/DDBJ whole genome shotgun (WGS) entry which is preliminary data.</text>
</comment>
<dbReference type="InterPro" id="IPR052343">
    <property type="entry name" value="Retrotransposon-Effector_Assoc"/>
</dbReference>
<reference evidence="1 2" key="1">
    <citation type="journal article" date="2021" name="Plant Biotechnol. J.">
        <title>Multi-omics assisted identification of the key and species-specific regulatory components of drought-tolerant mechanisms in Gossypium stocksii.</title>
        <authorList>
            <person name="Yu D."/>
            <person name="Ke L."/>
            <person name="Zhang D."/>
            <person name="Wu Y."/>
            <person name="Sun Y."/>
            <person name="Mei J."/>
            <person name="Sun J."/>
            <person name="Sun Y."/>
        </authorList>
    </citation>
    <scope>NUCLEOTIDE SEQUENCE [LARGE SCALE GENOMIC DNA]</scope>
    <source>
        <strain evidence="2">cv. E1</strain>
        <tissue evidence="1">Leaf</tissue>
    </source>
</reference>